<dbReference type="AlphaFoldDB" id="A0A0V0J296"/>
<sequence length="124" mass="13372">MSLKAIIFLAFLCSVGLTFVLTACALPVFNNWIPLSIIPFYLLSALPLYLALMYEGDAIRPAGFLLFSHAVFLTSSLALPIVLANSPTVAQIQWGACGLTLTGCLIMYAALYTAAYQARRASSF</sequence>
<keyword evidence="5 6" id="KW-0472">Membrane</keyword>
<organism evidence="7">
    <name type="scientific">Schistocephalus solidus</name>
    <name type="common">Tapeworm</name>
    <dbReference type="NCBI Taxonomy" id="70667"/>
    <lineage>
        <taxon>Eukaryota</taxon>
        <taxon>Metazoa</taxon>
        <taxon>Spiralia</taxon>
        <taxon>Lophotrochozoa</taxon>
        <taxon>Platyhelminthes</taxon>
        <taxon>Cestoda</taxon>
        <taxon>Eucestoda</taxon>
        <taxon>Diphyllobothriidea</taxon>
        <taxon>Diphyllobothriidae</taxon>
        <taxon>Schistocephalus</taxon>
    </lineage>
</organism>
<accession>A0A0V0J296</accession>
<dbReference type="PROSITE" id="PS51257">
    <property type="entry name" value="PROKAR_LIPOPROTEIN"/>
    <property type="match status" value="1"/>
</dbReference>
<dbReference type="EMBL" id="GEEE01003465">
    <property type="protein sequence ID" value="JAP59760.1"/>
    <property type="molecule type" value="Transcribed_RNA"/>
</dbReference>
<feature type="transmembrane region" description="Helical" evidence="6">
    <location>
        <begin position="92"/>
        <end position="115"/>
    </location>
</feature>
<protein>
    <submittedName>
        <fullName evidence="7">Vacuolar protein sorting-associated protein 55 homolog</fullName>
    </submittedName>
</protein>
<keyword evidence="4 6" id="KW-1133">Transmembrane helix</keyword>
<evidence type="ECO:0000256" key="1">
    <source>
        <dbReference type="ARBA" id="ARBA00004141"/>
    </source>
</evidence>
<feature type="transmembrane region" description="Helical" evidence="6">
    <location>
        <begin position="64"/>
        <end position="86"/>
    </location>
</feature>
<reference evidence="7" key="1">
    <citation type="submission" date="2016-01" db="EMBL/GenBank/DDBJ databases">
        <title>Reference transcriptome for the parasite Schistocephalus solidus: insights into the molecular evolution of parasitism.</title>
        <authorList>
            <person name="Hebert F.O."/>
            <person name="Grambauer S."/>
            <person name="Barber I."/>
            <person name="Landry C.R."/>
            <person name="Aubin-Horth N."/>
        </authorList>
    </citation>
    <scope>NUCLEOTIDE SEQUENCE</scope>
</reference>
<proteinExistence type="inferred from homology"/>
<evidence type="ECO:0000256" key="4">
    <source>
        <dbReference type="ARBA" id="ARBA00022989"/>
    </source>
</evidence>
<dbReference type="GO" id="GO:0032511">
    <property type="term" value="P:late endosome to vacuole transport via multivesicular body sorting pathway"/>
    <property type="evidence" value="ECO:0007669"/>
    <property type="project" value="TreeGrafter"/>
</dbReference>
<comment type="similarity">
    <text evidence="2">Belongs to the OB-RGRP/VPS55 family.</text>
</comment>
<gene>
    <name evidence="7" type="primary">VPS55</name>
    <name evidence="7" type="ORF">TR92336</name>
</gene>
<evidence type="ECO:0000256" key="2">
    <source>
        <dbReference type="ARBA" id="ARBA00005645"/>
    </source>
</evidence>
<name>A0A0V0J296_SCHSO</name>
<dbReference type="PANTHER" id="PTHR12050:SF0">
    <property type="entry name" value="RH04491P"/>
    <property type="match status" value="1"/>
</dbReference>
<feature type="transmembrane region" description="Helical" evidence="6">
    <location>
        <begin position="32"/>
        <end position="52"/>
    </location>
</feature>
<evidence type="ECO:0000313" key="7">
    <source>
        <dbReference type="EMBL" id="JAP59760.1"/>
    </source>
</evidence>
<evidence type="ECO:0000256" key="5">
    <source>
        <dbReference type="ARBA" id="ARBA00023136"/>
    </source>
</evidence>
<dbReference type="InterPro" id="IPR007262">
    <property type="entry name" value="Vps55/LEPROT"/>
</dbReference>
<evidence type="ECO:0000256" key="6">
    <source>
        <dbReference type="SAM" id="Phobius"/>
    </source>
</evidence>
<dbReference type="GO" id="GO:0005768">
    <property type="term" value="C:endosome"/>
    <property type="evidence" value="ECO:0007669"/>
    <property type="project" value="TreeGrafter"/>
</dbReference>
<evidence type="ECO:0000256" key="3">
    <source>
        <dbReference type="ARBA" id="ARBA00022692"/>
    </source>
</evidence>
<dbReference type="PANTHER" id="PTHR12050">
    <property type="entry name" value="LEPTIN RECEPTOR-RELATED"/>
    <property type="match status" value="1"/>
</dbReference>
<comment type="subcellular location">
    <subcellularLocation>
        <location evidence="1">Membrane</location>
        <topology evidence="1">Multi-pass membrane protein</topology>
    </subcellularLocation>
</comment>
<dbReference type="Pfam" id="PF04133">
    <property type="entry name" value="Vps55"/>
    <property type="match status" value="1"/>
</dbReference>
<keyword evidence="3 6" id="KW-0812">Transmembrane</keyword>
<dbReference type="GO" id="GO:0016020">
    <property type="term" value="C:membrane"/>
    <property type="evidence" value="ECO:0007669"/>
    <property type="project" value="UniProtKB-SubCell"/>
</dbReference>